<reference evidence="1" key="2">
    <citation type="submission" date="2023-06" db="EMBL/GenBank/DDBJ databases">
        <authorList>
            <consortium name="Lawrence Berkeley National Laboratory"/>
            <person name="Haridas S."/>
            <person name="Hensen N."/>
            <person name="Bonometti L."/>
            <person name="Westerberg I."/>
            <person name="Brannstrom I.O."/>
            <person name="Guillou S."/>
            <person name="Cros-Aarteil S."/>
            <person name="Calhoun S."/>
            <person name="Kuo A."/>
            <person name="Mondo S."/>
            <person name="Pangilinan J."/>
            <person name="Riley R."/>
            <person name="Labutti K."/>
            <person name="Andreopoulos B."/>
            <person name="Lipzen A."/>
            <person name="Chen C."/>
            <person name="Yanf M."/>
            <person name="Daum C."/>
            <person name="Ng V."/>
            <person name="Clum A."/>
            <person name="Steindorff A."/>
            <person name="Ohm R."/>
            <person name="Martin F."/>
            <person name="Silar P."/>
            <person name="Natvig D."/>
            <person name="Lalanne C."/>
            <person name="Gautier V."/>
            <person name="Ament-Velasquez S.L."/>
            <person name="Kruys A."/>
            <person name="Hutchinson M.I."/>
            <person name="Powell A.J."/>
            <person name="Barry K."/>
            <person name="Miller A.N."/>
            <person name="Grigoriev I.V."/>
            <person name="Debuchy R."/>
            <person name="Gladieux P."/>
            <person name="Thoren M.H."/>
            <person name="Johannesson H."/>
        </authorList>
    </citation>
    <scope>NUCLEOTIDE SEQUENCE</scope>
    <source>
        <strain evidence="1">CBS 955.72</strain>
    </source>
</reference>
<gene>
    <name evidence="1" type="ORF">B0T25DRAFT_179942</name>
</gene>
<proteinExistence type="predicted"/>
<dbReference type="AlphaFoldDB" id="A0AAJ0HGJ5"/>
<keyword evidence="2" id="KW-1185">Reference proteome</keyword>
<organism evidence="1 2">
    <name type="scientific">Lasiosphaeria hispida</name>
    <dbReference type="NCBI Taxonomy" id="260671"/>
    <lineage>
        <taxon>Eukaryota</taxon>
        <taxon>Fungi</taxon>
        <taxon>Dikarya</taxon>
        <taxon>Ascomycota</taxon>
        <taxon>Pezizomycotina</taxon>
        <taxon>Sordariomycetes</taxon>
        <taxon>Sordariomycetidae</taxon>
        <taxon>Sordariales</taxon>
        <taxon>Lasiosphaeriaceae</taxon>
        <taxon>Lasiosphaeria</taxon>
    </lineage>
</organism>
<accession>A0AAJ0HGJ5</accession>
<sequence>MSIFATLGSGKYEYRITVLHSAPPNIAEVLIYSGAEPDSLDEKGRTPLSWMLEFPQELVMMKGKPDDWDCTHRYWMCRLFVRAGAILPYAMKKVWGRALVEFEREGFDVEFSAVKLRARAN</sequence>
<protein>
    <submittedName>
        <fullName evidence="1">Uncharacterized protein</fullName>
    </submittedName>
</protein>
<evidence type="ECO:0000313" key="1">
    <source>
        <dbReference type="EMBL" id="KAK3352216.1"/>
    </source>
</evidence>
<reference evidence="1" key="1">
    <citation type="journal article" date="2023" name="Mol. Phylogenet. Evol.">
        <title>Genome-scale phylogeny and comparative genomics of the fungal order Sordariales.</title>
        <authorList>
            <person name="Hensen N."/>
            <person name="Bonometti L."/>
            <person name="Westerberg I."/>
            <person name="Brannstrom I.O."/>
            <person name="Guillou S."/>
            <person name="Cros-Aarteil S."/>
            <person name="Calhoun S."/>
            <person name="Haridas S."/>
            <person name="Kuo A."/>
            <person name="Mondo S."/>
            <person name="Pangilinan J."/>
            <person name="Riley R."/>
            <person name="LaButti K."/>
            <person name="Andreopoulos B."/>
            <person name="Lipzen A."/>
            <person name="Chen C."/>
            <person name="Yan M."/>
            <person name="Daum C."/>
            <person name="Ng V."/>
            <person name="Clum A."/>
            <person name="Steindorff A."/>
            <person name="Ohm R.A."/>
            <person name="Martin F."/>
            <person name="Silar P."/>
            <person name="Natvig D.O."/>
            <person name="Lalanne C."/>
            <person name="Gautier V."/>
            <person name="Ament-Velasquez S.L."/>
            <person name="Kruys A."/>
            <person name="Hutchinson M.I."/>
            <person name="Powell A.J."/>
            <person name="Barry K."/>
            <person name="Miller A.N."/>
            <person name="Grigoriev I.V."/>
            <person name="Debuchy R."/>
            <person name="Gladieux P."/>
            <person name="Hiltunen Thoren M."/>
            <person name="Johannesson H."/>
        </authorList>
    </citation>
    <scope>NUCLEOTIDE SEQUENCE</scope>
    <source>
        <strain evidence="1">CBS 955.72</strain>
    </source>
</reference>
<name>A0AAJ0HGJ5_9PEZI</name>
<evidence type="ECO:0000313" key="2">
    <source>
        <dbReference type="Proteomes" id="UP001275084"/>
    </source>
</evidence>
<dbReference type="EMBL" id="JAUIQD010000004">
    <property type="protein sequence ID" value="KAK3352216.1"/>
    <property type="molecule type" value="Genomic_DNA"/>
</dbReference>
<comment type="caution">
    <text evidence="1">The sequence shown here is derived from an EMBL/GenBank/DDBJ whole genome shotgun (WGS) entry which is preliminary data.</text>
</comment>
<dbReference type="Proteomes" id="UP001275084">
    <property type="component" value="Unassembled WGS sequence"/>
</dbReference>